<reference evidence="2" key="1">
    <citation type="submission" date="2016-03" db="EMBL/GenBank/DDBJ databases">
        <title>Characterization of Acinetobacter baumannii phage vB_AbaM_ME3.</title>
        <authorList>
            <person name="Buttimer C.T.H."/>
            <person name="Elbreki M."/>
            <person name="Coffey A."/>
        </authorList>
    </citation>
    <scope>NUCLEOTIDE SEQUENCE [LARGE SCALE GENOMIC DNA]</scope>
</reference>
<dbReference type="EMBL" id="KU935715">
    <property type="protein sequence ID" value="AND75226.1"/>
    <property type="molecule type" value="Genomic_DNA"/>
</dbReference>
<gene>
    <name evidence="1" type="ORF">ME3_65</name>
</gene>
<organism evidence="1 2">
    <name type="scientific">Acinetobacter phage vB_AbaM_ME3</name>
    <dbReference type="NCBI Taxonomy" id="1837876"/>
    <lineage>
        <taxon>Viruses</taxon>
        <taxon>Duplodnaviria</taxon>
        <taxon>Heunggongvirae</taxon>
        <taxon>Uroviricota</taxon>
        <taxon>Caudoviricetes</taxon>
        <taxon>Metrivirus</taxon>
        <taxon>Metrivirus ME3</taxon>
    </lineage>
</organism>
<proteinExistence type="predicted"/>
<accession>A0A172Q041</accession>
<sequence>MNYKNYFDKYTSVLTNNGWKRLKDVNLDNDLIAQFNSDFSISFEKGSNYSCVDYSGILITITSSLGLSLLTVTPDSQIPYLEYTDEGSTHKVDYIHNINLDHNNYLYTTGKRDIQNIPELYFDRTYTKDELDAIQAEGVLKGYSVIINDNETSAYYLETNTAPFDSNDIIKSTYEDKIYTLSVPSGMMVTRRINKVVIGCTNV</sequence>
<evidence type="ECO:0000313" key="1">
    <source>
        <dbReference type="EMBL" id="AND75226.1"/>
    </source>
</evidence>
<protein>
    <submittedName>
        <fullName evidence="1">Uncharacterized protein</fullName>
    </submittedName>
</protein>
<dbReference type="Proteomes" id="UP000225947">
    <property type="component" value="Segment"/>
</dbReference>
<name>A0A172Q041_9CAUD</name>
<keyword evidence="2" id="KW-1185">Reference proteome</keyword>
<evidence type="ECO:0000313" key="2">
    <source>
        <dbReference type="Proteomes" id="UP000225947"/>
    </source>
</evidence>